<protein>
    <submittedName>
        <fullName evidence="2">Uncharacterized protein</fullName>
    </submittedName>
</protein>
<evidence type="ECO:0000256" key="1">
    <source>
        <dbReference type="SAM" id="Phobius"/>
    </source>
</evidence>
<reference evidence="2" key="1">
    <citation type="journal article" date="2020" name="Nature">
        <title>Giant virus diversity and host interactions through global metagenomics.</title>
        <authorList>
            <person name="Schulz F."/>
            <person name="Roux S."/>
            <person name="Paez-Espino D."/>
            <person name="Jungbluth S."/>
            <person name="Walsh D.A."/>
            <person name="Denef V.J."/>
            <person name="McMahon K.D."/>
            <person name="Konstantinidis K.T."/>
            <person name="Eloe-Fadrosh E.A."/>
            <person name="Kyrpides N.C."/>
            <person name="Woyke T."/>
        </authorList>
    </citation>
    <scope>NUCLEOTIDE SEQUENCE</scope>
    <source>
        <strain evidence="2">GVMAG-S-3300010158-109</strain>
    </source>
</reference>
<accession>A0A6C0KE95</accession>
<name>A0A6C0KE95_9ZZZZ</name>
<feature type="transmembrane region" description="Helical" evidence="1">
    <location>
        <begin position="89"/>
        <end position="108"/>
    </location>
</feature>
<evidence type="ECO:0000313" key="2">
    <source>
        <dbReference type="EMBL" id="QHU15663.1"/>
    </source>
</evidence>
<sequence length="111" mass="12714">MKGDLLATLPTDKSQLTYNEKMMMDALYPSSNIQTIEDTIEHFPTESKKIWLSFKEIIISTILFALLNLPQVDSLIGRLSNSENVYYRIALKTILFTVTFFVLTNFSLSRA</sequence>
<keyword evidence="1" id="KW-1133">Transmembrane helix</keyword>
<feature type="transmembrane region" description="Helical" evidence="1">
    <location>
        <begin position="50"/>
        <end position="69"/>
    </location>
</feature>
<organism evidence="2">
    <name type="scientific">viral metagenome</name>
    <dbReference type="NCBI Taxonomy" id="1070528"/>
    <lineage>
        <taxon>unclassified sequences</taxon>
        <taxon>metagenomes</taxon>
        <taxon>organismal metagenomes</taxon>
    </lineage>
</organism>
<dbReference type="EMBL" id="MN740867">
    <property type="protein sequence ID" value="QHU15663.1"/>
    <property type="molecule type" value="Genomic_DNA"/>
</dbReference>
<keyword evidence="1" id="KW-0472">Membrane</keyword>
<dbReference type="AlphaFoldDB" id="A0A6C0KE95"/>
<proteinExistence type="predicted"/>
<keyword evidence="1" id="KW-0812">Transmembrane</keyword>